<dbReference type="NCBIfam" id="NF004970">
    <property type="entry name" value="PRK06333.1"/>
    <property type="match status" value="1"/>
</dbReference>
<dbReference type="GO" id="GO:0006633">
    <property type="term" value="P:fatty acid biosynthetic process"/>
    <property type="evidence" value="ECO:0007669"/>
    <property type="project" value="UniProtKB-UniRule"/>
</dbReference>
<evidence type="ECO:0000313" key="16">
    <source>
        <dbReference type="Proteomes" id="UP000319824"/>
    </source>
</evidence>
<dbReference type="SUPFAM" id="SSF53901">
    <property type="entry name" value="Thiolase-like"/>
    <property type="match status" value="2"/>
</dbReference>
<dbReference type="NCBIfam" id="TIGR03150">
    <property type="entry name" value="fabF"/>
    <property type="match status" value="1"/>
</dbReference>
<evidence type="ECO:0000256" key="6">
    <source>
        <dbReference type="ARBA" id="ARBA00022679"/>
    </source>
</evidence>
<evidence type="ECO:0000256" key="5">
    <source>
        <dbReference type="ARBA" id="ARBA00022516"/>
    </source>
</evidence>
<dbReference type="Pfam" id="PF02801">
    <property type="entry name" value="Ketoacyl-synt_C"/>
    <property type="match status" value="1"/>
</dbReference>
<dbReference type="EC" id="2.3.1.179" evidence="3 11"/>
<dbReference type="NCBIfam" id="NF005589">
    <property type="entry name" value="PRK07314.1"/>
    <property type="match status" value="1"/>
</dbReference>
<dbReference type="InterPro" id="IPR016039">
    <property type="entry name" value="Thiolase-like"/>
</dbReference>
<dbReference type="InterPro" id="IPR020841">
    <property type="entry name" value="PKS_Beta-ketoAc_synthase_dom"/>
</dbReference>
<dbReference type="PANTHER" id="PTHR11712:SF321">
    <property type="entry name" value="3-OXOACYL-[ACYL-CARRIER-PROTEIN] SYNTHASE 2"/>
    <property type="match status" value="1"/>
</dbReference>
<evidence type="ECO:0000259" key="14">
    <source>
        <dbReference type="PROSITE" id="PS52004"/>
    </source>
</evidence>
<evidence type="ECO:0000256" key="10">
    <source>
        <dbReference type="ARBA" id="ARBA00023315"/>
    </source>
</evidence>
<name>A0A559SQC1_9HYPH</name>
<comment type="similarity">
    <text evidence="2 11 13">Belongs to the thiolase-like superfamily. Beta-ketoacyl-ACP synthases family.</text>
</comment>
<keyword evidence="5 11" id="KW-0444">Lipid biosynthesis</keyword>
<dbReference type="PROSITE" id="PS52004">
    <property type="entry name" value="KS3_2"/>
    <property type="match status" value="1"/>
</dbReference>
<evidence type="ECO:0000256" key="3">
    <source>
        <dbReference type="ARBA" id="ARBA00012356"/>
    </source>
</evidence>
<gene>
    <name evidence="15" type="ORF">BCL32_4818</name>
</gene>
<dbReference type="SMART" id="SM00825">
    <property type="entry name" value="PKS_KS"/>
    <property type="match status" value="1"/>
</dbReference>
<keyword evidence="6 11" id="KW-0808">Transferase</keyword>
<evidence type="ECO:0000256" key="8">
    <source>
        <dbReference type="ARBA" id="ARBA00023098"/>
    </source>
</evidence>
<comment type="catalytic activity">
    <reaction evidence="11">
        <text>(9Z)-hexadecenoyl-[ACP] + malonyl-[ACP] + H(+) = 3-oxo-(11Z)-octadecenoyl-[ACP] + holo-[ACP] + CO2</text>
        <dbReference type="Rhea" id="RHEA:55040"/>
        <dbReference type="Rhea" id="RHEA-COMP:9623"/>
        <dbReference type="Rhea" id="RHEA-COMP:9685"/>
        <dbReference type="Rhea" id="RHEA-COMP:10800"/>
        <dbReference type="Rhea" id="RHEA-COMP:14074"/>
        <dbReference type="ChEBI" id="CHEBI:15378"/>
        <dbReference type="ChEBI" id="CHEBI:16526"/>
        <dbReference type="ChEBI" id="CHEBI:64479"/>
        <dbReference type="ChEBI" id="CHEBI:78449"/>
        <dbReference type="ChEBI" id="CHEBI:83989"/>
        <dbReference type="ChEBI" id="CHEBI:138538"/>
        <dbReference type="EC" id="2.3.1.179"/>
    </reaction>
</comment>
<reference evidence="15 16" key="1">
    <citation type="submission" date="2019-06" db="EMBL/GenBank/DDBJ databases">
        <title>Pac Bio to generate improved reference genome sequences for organisms with transposon mutant libraries (support for FEBA project).</title>
        <authorList>
            <person name="Blow M."/>
        </authorList>
    </citation>
    <scope>NUCLEOTIDE SEQUENCE [LARGE SCALE GENOMIC DNA]</scope>
    <source>
        <strain evidence="15 16">USDA 1844</strain>
    </source>
</reference>
<feature type="active site" description="For beta-ketoacyl synthase activity" evidence="12">
    <location>
        <position position="170"/>
    </location>
</feature>
<evidence type="ECO:0000256" key="1">
    <source>
        <dbReference type="ARBA" id="ARBA00005194"/>
    </source>
</evidence>
<evidence type="ECO:0000256" key="11">
    <source>
        <dbReference type="PIRNR" id="PIRNR000447"/>
    </source>
</evidence>
<dbReference type="GO" id="GO:0005829">
    <property type="term" value="C:cytosol"/>
    <property type="evidence" value="ECO:0007669"/>
    <property type="project" value="TreeGrafter"/>
</dbReference>
<evidence type="ECO:0000256" key="7">
    <source>
        <dbReference type="ARBA" id="ARBA00022832"/>
    </source>
</evidence>
<organism evidence="15 16">
    <name type="scientific">Rhizobium mongolense USDA 1844</name>
    <dbReference type="NCBI Taxonomy" id="1079460"/>
    <lineage>
        <taxon>Bacteria</taxon>
        <taxon>Pseudomonadati</taxon>
        <taxon>Pseudomonadota</taxon>
        <taxon>Alphaproteobacteria</taxon>
        <taxon>Hyphomicrobiales</taxon>
        <taxon>Rhizobiaceae</taxon>
        <taxon>Rhizobium/Agrobacterium group</taxon>
        <taxon>Rhizobium</taxon>
    </lineage>
</organism>
<keyword evidence="7" id="KW-0276">Fatty acid metabolism</keyword>
<evidence type="ECO:0000313" key="15">
    <source>
        <dbReference type="EMBL" id="TVZ64560.1"/>
    </source>
</evidence>
<comment type="function">
    <text evidence="11">Involved in the type II fatty acid elongation cycle. Catalyzes the elongation of a wide range of acyl-ACP by the addition of two carbons from malonyl-ACP to an acyl acceptor. Can efficiently catalyze the conversion of palmitoleoyl-ACP (cis-hexadec-9-enoyl-ACP) to cis-vaccenoyl-ACP (cis-octadec-11-enoyl-ACP), an essential step in the thermal regulation of fatty acid composition.</text>
</comment>
<evidence type="ECO:0000256" key="2">
    <source>
        <dbReference type="ARBA" id="ARBA00008467"/>
    </source>
</evidence>
<dbReference type="PROSITE" id="PS00606">
    <property type="entry name" value="KS3_1"/>
    <property type="match status" value="1"/>
</dbReference>
<evidence type="ECO:0000256" key="9">
    <source>
        <dbReference type="ARBA" id="ARBA00023160"/>
    </source>
</evidence>
<keyword evidence="8" id="KW-0443">Lipid metabolism</keyword>
<dbReference type="InterPro" id="IPR014030">
    <property type="entry name" value="Ketoacyl_synth_N"/>
</dbReference>
<dbReference type="AlphaFoldDB" id="A0A559SQC1"/>
<dbReference type="RefSeq" id="WP_022714692.1">
    <property type="nucleotide sequence ID" value="NZ_ATTQ01000005.1"/>
</dbReference>
<dbReference type="InterPro" id="IPR018201">
    <property type="entry name" value="Ketoacyl_synth_AS"/>
</dbReference>
<dbReference type="PIRSF" id="PIRSF000447">
    <property type="entry name" value="KAS_II"/>
    <property type="match status" value="1"/>
</dbReference>
<dbReference type="EMBL" id="VISO01000003">
    <property type="protein sequence ID" value="TVZ64560.1"/>
    <property type="molecule type" value="Genomic_DNA"/>
</dbReference>
<evidence type="ECO:0000256" key="4">
    <source>
        <dbReference type="ARBA" id="ARBA00014657"/>
    </source>
</evidence>
<proteinExistence type="inferred from homology"/>
<feature type="domain" description="Ketosynthase family 3 (KS3)" evidence="14">
    <location>
        <begin position="1"/>
        <end position="417"/>
    </location>
</feature>
<comment type="catalytic activity">
    <reaction evidence="11">
        <text>a fatty acyl-[ACP] + malonyl-[ACP] + H(+) = a 3-oxoacyl-[ACP] + holo-[ACP] + CO2</text>
        <dbReference type="Rhea" id="RHEA:22836"/>
        <dbReference type="Rhea" id="RHEA-COMP:9623"/>
        <dbReference type="Rhea" id="RHEA-COMP:9685"/>
        <dbReference type="Rhea" id="RHEA-COMP:9916"/>
        <dbReference type="Rhea" id="RHEA-COMP:14125"/>
        <dbReference type="ChEBI" id="CHEBI:15378"/>
        <dbReference type="ChEBI" id="CHEBI:16526"/>
        <dbReference type="ChEBI" id="CHEBI:64479"/>
        <dbReference type="ChEBI" id="CHEBI:78449"/>
        <dbReference type="ChEBI" id="CHEBI:78776"/>
        <dbReference type="ChEBI" id="CHEBI:138651"/>
    </reaction>
</comment>
<dbReference type="CDD" id="cd00834">
    <property type="entry name" value="KAS_I_II"/>
    <property type="match status" value="1"/>
</dbReference>
<dbReference type="UniPathway" id="UPA00094"/>
<comment type="caution">
    <text evidence="15">The sequence shown here is derived from an EMBL/GenBank/DDBJ whole genome shotgun (WGS) entry which is preliminary data.</text>
</comment>
<dbReference type="InterPro" id="IPR017568">
    <property type="entry name" value="3-oxoacyl-ACP_synth-2"/>
</dbReference>
<dbReference type="Pfam" id="PF00109">
    <property type="entry name" value="ketoacyl-synt"/>
    <property type="match status" value="1"/>
</dbReference>
<evidence type="ECO:0000256" key="12">
    <source>
        <dbReference type="PIRSR" id="PIRSR000447-1"/>
    </source>
</evidence>
<dbReference type="PANTHER" id="PTHR11712">
    <property type="entry name" value="POLYKETIDE SYNTHASE-RELATED"/>
    <property type="match status" value="1"/>
</dbReference>
<comment type="pathway">
    <text evidence="1 11">Lipid metabolism; fatty acid biosynthesis.</text>
</comment>
<sequence length="420" mass="44194">MRRVVITGTGMVSPLGCGTEVTWSRLLAGRSGARLVTEFEVDDLPAKIACRIPVGDGTEGTFNQDDWMEPKEQRKVDPFIIYGMAAADMALDDAGWHPENDEDQIATGVLIGSGIGGIEGIVEAGYTLRDKGPRRISPFFIPGRLINLVSGQVSIRHKLRGPNHSVVTACSTGAHAIGDAARMIALGDADVMVAGGTESPVSRISLAGFAACKALSTQHNSDPEKASRPYDRDRDGFVMGEGAGIIVLEELEHAKARGAKIYAEIVGYGLSGDAYHITAPAEDGDGAQRCMAMALKRAGLTAADVDYINAHGTSTMADTIELGAVERLVGNAASKISMSSTKSATGHLLGAAGAIEAIFATLAIRDNVAPPTLNLDNPERETAIDLVPHKARQREINVALSNSFGFGGTNASLVLRRYTA</sequence>
<dbReference type="InterPro" id="IPR014031">
    <property type="entry name" value="Ketoacyl_synth_C"/>
</dbReference>
<evidence type="ECO:0000256" key="13">
    <source>
        <dbReference type="RuleBase" id="RU003694"/>
    </source>
</evidence>
<keyword evidence="10 11" id="KW-0012">Acyltransferase</keyword>
<dbReference type="InterPro" id="IPR000794">
    <property type="entry name" value="Beta-ketoacyl_synthase"/>
</dbReference>
<dbReference type="FunFam" id="3.40.47.10:FF:000015">
    <property type="entry name" value="3-oxoacyl-[acyl-carrier-protein] synthase, mitochondrial"/>
    <property type="match status" value="1"/>
</dbReference>
<dbReference type="FunFam" id="3.40.47.10:FF:000024">
    <property type="entry name" value="3-oxoacyl-[acyl-carrier-protein] synthase, mitochondrial"/>
    <property type="match status" value="1"/>
</dbReference>
<protein>
    <recommendedName>
        <fullName evidence="4 11">3-oxoacyl-[acyl-carrier-protein] synthase 2</fullName>
        <ecNumber evidence="3 11">2.3.1.179</ecNumber>
    </recommendedName>
</protein>
<dbReference type="GO" id="GO:0004315">
    <property type="term" value="F:3-oxoacyl-[acyl-carrier-protein] synthase activity"/>
    <property type="evidence" value="ECO:0007669"/>
    <property type="project" value="UniProtKB-UniRule"/>
</dbReference>
<accession>A0A559SQC1</accession>
<dbReference type="Gene3D" id="3.40.47.10">
    <property type="match status" value="2"/>
</dbReference>
<keyword evidence="9 11" id="KW-0275">Fatty acid biosynthesis</keyword>
<dbReference type="Proteomes" id="UP000319824">
    <property type="component" value="Unassembled WGS sequence"/>
</dbReference>